<reference evidence="1" key="1">
    <citation type="submission" date="2016-06" db="EMBL/GenBank/DDBJ databases">
        <title>Pandoraea oxalativorans DSM 23570 Genome Sequencing.</title>
        <authorList>
            <person name="Ee R."/>
            <person name="Lim Y.-L."/>
            <person name="Yong D."/>
            <person name="Yin W.-F."/>
            <person name="Chan K.-G."/>
        </authorList>
    </citation>
    <scope>NUCLEOTIDE SEQUENCE</scope>
    <source>
        <strain evidence="1">DSM 23570</strain>
        <plasmid evidence="1">pPO70-3</plasmid>
    </source>
</reference>
<evidence type="ECO:0000313" key="2">
    <source>
        <dbReference type="Proteomes" id="UP000035050"/>
    </source>
</evidence>
<name>A0A192B1X4_9BURK</name>
<evidence type="ECO:0000313" key="1">
    <source>
        <dbReference type="EMBL" id="ANJ87248.1"/>
    </source>
</evidence>
<keyword evidence="1" id="KW-0614">Plasmid</keyword>
<geneLocation type="plasmid" evidence="1 2">
    <name>pPO70-3</name>
</geneLocation>
<protein>
    <submittedName>
        <fullName evidence="1">Uncharacterized protein</fullName>
    </submittedName>
</protein>
<proteinExistence type="predicted"/>
<organism evidence="1 2">
    <name type="scientific">Pandoraea oxalativorans</name>
    <dbReference type="NCBI Taxonomy" id="573737"/>
    <lineage>
        <taxon>Bacteria</taxon>
        <taxon>Pseudomonadati</taxon>
        <taxon>Pseudomonadota</taxon>
        <taxon>Betaproteobacteria</taxon>
        <taxon>Burkholderiales</taxon>
        <taxon>Burkholderiaceae</taxon>
        <taxon>Pandoraea</taxon>
    </lineage>
</organism>
<gene>
    <name evidence="1" type="ORF">MB84_31620</name>
</gene>
<keyword evidence="2" id="KW-1185">Reference proteome</keyword>
<sequence length="226" mass="24972">MLDAAEEAFDQITRGVEMLVQRTLFNTTGATGDDGLNAGRFQMLQDRVRIVGLVSRQPGRFELPQQRQRFDQRMNLGARPSARPADRLITVFLAAPAACWWARMMVLSIKASSKSASPASSANTACHTCARDHLAKRLYTLFHAPKSCGRSRHGLPVRAIQSTASTNSRLSAAVRPGSVILPGSNDAIRPYCSSLSISLDILFLRKRQDVNRFFRKLTPPFAMIVN</sequence>
<dbReference type="EMBL" id="CP011520">
    <property type="protein sequence ID" value="ANJ87248.1"/>
    <property type="molecule type" value="Genomic_DNA"/>
</dbReference>
<dbReference type="KEGG" id="pox:MB84_31620"/>
<accession>A0A192B1X4</accession>
<dbReference type="Proteomes" id="UP000035050">
    <property type="component" value="Plasmid pPO70-3"/>
</dbReference>
<dbReference type="AlphaFoldDB" id="A0A192B1X4"/>